<protein>
    <submittedName>
        <fullName evidence="5">dTDP-glucose 4,6-dehydratase</fullName>
        <ecNumber evidence="5">4.2.1.46</ecNumber>
    </submittedName>
</protein>
<dbReference type="InterPro" id="IPR036291">
    <property type="entry name" value="NAD(P)-bd_dom_sf"/>
</dbReference>
<evidence type="ECO:0000313" key="5">
    <source>
        <dbReference type="EMBL" id="VAX25975.1"/>
    </source>
</evidence>
<dbReference type="PANTHER" id="PTHR43000">
    <property type="entry name" value="DTDP-D-GLUCOSE 4,6-DEHYDRATASE-RELATED"/>
    <property type="match status" value="1"/>
</dbReference>
<dbReference type="EMBL" id="UOGE01000114">
    <property type="protein sequence ID" value="VAX25975.1"/>
    <property type="molecule type" value="Genomic_DNA"/>
</dbReference>
<dbReference type="GO" id="GO:0008460">
    <property type="term" value="F:dTDP-glucose 4,6-dehydratase activity"/>
    <property type="evidence" value="ECO:0007669"/>
    <property type="project" value="UniProtKB-EC"/>
</dbReference>
<organism evidence="5">
    <name type="scientific">hydrothermal vent metagenome</name>
    <dbReference type="NCBI Taxonomy" id="652676"/>
    <lineage>
        <taxon>unclassified sequences</taxon>
        <taxon>metagenomes</taxon>
        <taxon>ecological metagenomes</taxon>
    </lineage>
</organism>
<dbReference type="EC" id="4.2.1.46" evidence="5"/>
<dbReference type="Pfam" id="PF16363">
    <property type="entry name" value="GDP_Man_Dehyd"/>
    <property type="match status" value="1"/>
</dbReference>
<feature type="domain" description="NAD(P)-binding" evidence="4">
    <location>
        <begin position="4"/>
        <end position="307"/>
    </location>
</feature>
<name>A0A3B1D2V0_9ZZZZ</name>
<accession>A0A3B1D2V0</accession>
<dbReference type="Gene3D" id="3.40.50.720">
    <property type="entry name" value="NAD(P)-binding Rossmann-like Domain"/>
    <property type="match status" value="1"/>
</dbReference>
<sequence>MKLLVTGSAGFIGSNYVLKRLSAHHDDEIVSLDALTYAGNIHNLASVMDDKRHTFIQGEITDRKLLADIFAQRKFDAVINFAAESHVDRSIENPEDFLDTNVMGTFRLLEQAKSSHVGRFLQISTDEVYGSLGLHDPGFTESSAIKPSSPYSASKASADLLALSYHATYALPVIVTRCSNNYGPYQFPEKMIPLFVNNLMNDKPVPIYGKGENVRDWIHVHDHNRAVDDVLEKGRPGAVYNIGGGCEKQNIEIADMLLGILDKPARLKIFVPDRPGHDMRYAIDYTKIKTELGWEPKIDIETGLAETVKWYKTNQEWLTGVTGGAYRDYYERMYKNR</sequence>
<dbReference type="InterPro" id="IPR005888">
    <property type="entry name" value="dTDP_Gluc_deHydtase"/>
</dbReference>
<dbReference type="CDD" id="cd05246">
    <property type="entry name" value="dTDP_GD_SDR_e"/>
    <property type="match status" value="1"/>
</dbReference>
<evidence type="ECO:0000259" key="4">
    <source>
        <dbReference type="Pfam" id="PF16363"/>
    </source>
</evidence>
<keyword evidence="2" id="KW-0520">NAD</keyword>
<reference evidence="5" key="1">
    <citation type="submission" date="2018-06" db="EMBL/GenBank/DDBJ databases">
        <authorList>
            <person name="Zhirakovskaya E."/>
        </authorList>
    </citation>
    <scope>NUCLEOTIDE SEQUENCE</scope>
</reference>
<evidence type="ECO:0000256" key="2">
    <source>
        <dbReference type="ARBA" id="ARBA00023027"/>
    </source>
</evidence>
<proteinExistence type="predicted"/>
<comment type="cofactor">
    <cofactor evidence="1">
        <name>NAD(+)</name>
        <dbReference type="ChEBI" id="CHEBI:57540"/>
    </cofactor>
</comment>
<dbReference type="NCBIfam" id="TIGR01181">
    <property type="entry name" value="dTDP_gluc_dehyt"/>
    <property type="match status" value="1"/>
</dbReference>
<evidence type="ECO:0000256" key="3">
    <source>
        <dbReference type="ARBA" id="ARBA00023239"/>
    </source>
</evidence>
<dbReference type="InterPro" id="IPR016040">
    <property type="entry name" value="NAD(P)-bd_dom"/>
</dbReference>
<dbReference type="AlphaFoldDB" id="A0A3B1D2V0"/>
<dbReference type="SUPFAM" id="SSF51735">
    <property type="entry name" value="NAD(P)-binding Rossmann-fold domains"/>
    <property type="match status" value="1"/>
</dbReference>
<dbReference type="GO" id="GO:0009225">
    <property type="term" value="P:nucleotide-sugar metabolic process"/>
    <property type="evidence" value="ECO:0007669"/>
    <property type="project" value="InterPro"/>
</dbReference>
<dbReference type="Gene3D" id="3.90.25.10">
    <property type="entry name" value="UDP-galactose 4-epimerase, domain 1"/>
    <property type="match status" value="1"/>
</dbReference>
<gene>
    <name evidence="5" type="ORF">MNBD_NITROSPINAE02-1644</name>
</gene>
<evidence type="ECO:0000256" key="1">
    <source>
        <dbReference type="ARBA" id="ARBA00001911"/>
    </source>
</evidence>
<keyword evidence="3 5" id="KW-0456">Lyase</keyword>